<keyword evidence="1" id="KW-0812">Transmembrane</keyword>
<keyword evidence="1" id="KW-1133">Transmembrane helix</keyword>
<evidence type="ECO:0000313" key="2">
    <source>
        <dbReference type="EMBL" id="MCU7618348.1"/>
    </source>
</evidence>
<feature type="transmembrane region" description="Helical" evidence="1">
    <location>
        <begin position="216"/>
        <end position="234"/>
    </location>
</feature>
<evidence type="ECO:0008006" key="4">
    <source>
        <dbReference type="Google" id="ProtNLM"/>
    </source>
</evidence>
<dbReference type="Proteomes" id="UP001208649">
    <property type="component" value="Unassembled WGS sequence"/>
</dbReference>
<feature type="transmembrane region" description="Helical" evidence="1">
    <location>
        <begin position="67"/>
        <end position="84"/>
    </location>
</feature>
<feature type="transmembrane region" description="Helical" evidence="1">
    <location>
        <begin position="129"/>
        <end position="148"/>
    </location>
</feature>
<accession>A0ABT2W800</accession>
<feature type="transmembrane region" description="Helical" evidence="1">
    <location>
        <begin position="263"/>
        <end position="281"/>
    </location>
</feature>
<feature type="transmembrane region" description="Helical" evidence="1">
    <location>
        <begin position="241"/>
        <end position="257"/>
    </location>
</feature>
<keyword evidence="1" id="KW-0472">Membrane</keyword>
<comment type="caution">
    <text evidence="2">The sequence shown here is derived from an EMBL/GenBank/DDBJ whole genome shotgun (WGS) entry which is preliminary data.</text>
</comment>
<feature type="transmembrane region" description="Helical" evidence="1">
    <location>
        <begin position="12"/>
        <end position="32"/>
    </location>
</feature>
<protein>
    <recommendedName>
        <fullName evidence="4">DUF2029 domain-containing protein</fullName>
    </recommendedName>
</protein>
<gene>
    <name evidence="2" type="ORF">NZ698_14200</name>
</gene>
<sequence>MKILKNYIEKLNKISVFLYGYFILGALLSIFIGSNSKLSFLPILSFILFLIIFTFSETKFSLTEDFSVTKCIYFLSFINIFIFLTGKIENESQFFLTLKNYIGFNSKIIFLIINGLIIILSFNKKIKILTIAYLIVFILFSLIVPFLYPDPFIDLFIILKQSINDLLHLKNPYERVYTDIYNGTYNYAYGKQDIKLVYWPINIYLLTPFQVFFGDLRYGNIFYLISGCLILFFGLKKDLKILSISILLVFTCPYTFYMIKYAWIDSLSFPFFCLFFISIIYRKKALGFIFLGIIMSMKLYFLPLLPLVVLYYHKEFSIGDYFKYMSLTFLSFFICFLPFLIIDNKSLLYSIDYFNISNPRYDALSITGYLFKKGINISDFANYLILAVLGIIYFMFYKNKSYTPFSLIKYFILLLFIIFILSKQAFGNYYYNIILLSICYIVIYIFTFKEKSKILSHGV</sequence>
<dbReference type="EMBL" id="JAOTEM010000003">
    <property type="protein sequence ID" value="MCU7618348.1"/>
    <property type="molecule type" value="Genomic_DNA"/>
</dbReference>
<feature type="transmembrane region" description="Helical" evidence="1">
    <location>
        <begin position="324"/>
        <end position="342"/>
    </location>
</feature>
<feature type="transmembrane region" description="Helical" evidence="1">
    <location>
        <begin position="380"/>
        <end position="396"/>
    </location>
</feature>
<proteinExistence type="predicted"/>
<organism evidence="2 3">
    <name type="scientific">Chryseobacterium edaphi</name>
    <dbReference type="NCBI Taxonomy" id="2976532"/>
    <lineage>
        <taxon>Bacteria</taxon>
        <taxon>Pseudomonadati</taxon>
        <taxon>Bacteroidota</taxon>
        <taxon>Flavobacteriia</taxon>
        <taxon>Flavobacteriales</taxon>
        <taxon>Weeksellaceae</taxon>
        <taxon>Chryseobacterium group</taxon>
        <taxon>Chryseobacterium</taxon>
    </lineage>
</organism>
<feature type="transmembrane region" description="Helical" evidence="1">
    <location>
        <begin position="38"/>
        <end position="55"/>
    </location>
</feature>
<feature type="transmembrane region" description="Helical" evidence="1">
    <location>
        <begin position="429"/>
        <end position="447"/>
    </location>
</feature>
<feature type="transmembrane region" description="Helical" evidence="1">
    <location>
        <begin position="104"/>
        <end position="122"/>
    </location>
</feature>
<feature type="transmembrane region" description="Helical" evidence="1">
    <location>
        <begin position="402"/>
        <end position="422"/>
    </location>
</feature>
<keyword evidence="3" id="KW-1185">Reference proteome</keyword>
<feature type="transmembrane region" description="Helical" evidence="1">
    <location>
        <begin position="288"/>
        <end position="312"/>
    </location>
</feature>
<evidence type="ECO:0000313" key="3">
    <source>
        <dbReference type="Proteomes" id="UP001208649"/>
    </source>
</evidence>
<dbReference type="RefSeq" id="WP_263003862.1">
    <property type="nucleotide sequence ID" value="NZ_JAOTEM010000003.1"/>
</dbReference>
<reference evidence="3" key="1">
    <citation type="submission" date="2023-07" db="EMBL/GenBank/DDBJ databases">
        <title>Chryseobacterium sp. strain PBS4-4 Genome sequencing and assembly.</title>
        <authorList>
            <person name="Jung Y."/>
        </authorList>
    </citation>
    <scope>NUCLEOTIDE SEQUENCE [LARGE SCALE GENOMIC DNA]</scope>
    <source>
        <strain evidence="3">PBS4-4</strain>
    </source>
</reference>
<name>A0ABT2W800_9FLAO</name>
<evidence type="ECO:0000256" key="1">
    <source>
        <dbReference type="SAM" id="Phobius"/>
    </source>
</evidence>